<dbReference type="Proteomes" id="UP001589628">
    <property type="component" value="Unassembled WGS sequence"/>
</dbReference>
<organism evidence="1 2">
    <name type="scientific">Balneatrix alpica</name>
    <dbReference type="NCBI Taxonomy" id="75684"/>
    <lineage>
        <taxon>Bacteria</taxon>
        <taxon>Pseudomonadati</taxon>
        <taxon>Pseudomonadota</taxon>
        <taxon>Gammaproteobacteria</taxon>
        <taxon>Oceanospirillales</taxon>
        <taxon>Balneatrichaceae</taxon>
        <taxon>Balneatrix</taxon>
    </lineage>
</organism>
<keyword evidence="2" id="KW-1185">Reference proteome</keyword>
<protein>
    <submittedName>
        <fullName evidence="1">Arginine deiminase-related protein</fullName>
    </submittedName>
</protein>
<dbReference type="RefSeq" id="WP_051527713.1">
    <property type="nucleotide sequence ID" value="NZ_JBHLZN010000001.1"/>
</dbReference>
<name>A0ABV5Z7L4_9GAMM</name>
<evidence type="ECO:0000313" key="1">
    <source>
        <dbReference type="EMBL" id="MFB9885242.1"/>
    </source>
</evidence>
<dbReference type="PIRSF" id="PIRSF028188">
    <property type="entry name" value="Amdntrnsf_FN0238"/>
    <property type="match status" value="1"/>
</dbReference>
<dbReference type="PANTHER" id="PTHR43224:SF1">
    <property type="entry name" value="AMIDINOTRANSFERASE"/>
    <property type="match status" value="1"/>
</dbReference>
<dbReference type="EMBL" id="JBHLZN010000001">
    <property type="protein sequence ID" value="MFB9885242.1"/>
    <property type="molecule type" value="Genomic_DNA"/>
</dbReference>
<accession>A0ABV5Z7L4</accession>
<dbReference type="Gene3D" id="3.75.10.10">
    <property type="entry name" value="L-arginine/glycine Amidinotransferase, Chain A"/>
    <property type="match status" value="1"/>
</dbReference>
<proteinExistence type="predicted"/>
<dbReference type="Pfam" id="PF19420">
    <property type="entry name" value="DDAH_eukar"/>
    <property type="match status" value="1"/>
</dbReference>
<comment type="caution">
    <text evidence="1">The sequence shown here is derived from an EMBL/GenBank/DDBJ whole genome shotgun (WGS) entry which is preliminary data.</text>
</comment>
<dbReference type="SUPFAM" id="SSF55909">
    <property type="entry name" value="Pentein"/>
    <property type="match status" value="1"/>
</dbReference>
<reference evidence="1 2" key="1">
    <citation type="submission" date="2024-09" db="EMBL/GenBank/DDBJ databases">
        <authorList>
            <person name="Sun Q."/>
            <person name="Mori K."/>
        </authorList>
    </citation>
    <scope>NUCLEOTIDE SEQUENCE [LARGE SCALE GENOMIC DNA]</scope>
    <source>
        <strain evidence="1 2">ATCC 51285</strain>
    </source>
</reference>
<dbReference type="InterPro" id="IPR014541">
    <property type="entry name" value="Amdntrnsf_FN0238"/>
</dbReference>
<evidence type="ECO:0000313" key="2">
    <source>
        <dbReference type="Proteomes" id="UP001589628"/>
    </source>
</evidence>
<dbReference type="PANTHER" id="PTHR43224">
    <property type="entry name" value="AMIDINOTRANSFERASE"/>
    <property type="match status" value="1"/>
</dbReference>
<gene>
    <name evidence="1" type="ORF">ACFFLH_02285</name>
</gene>
<sequence length="333" mass="37830">MSSPLASRPLYVDPQHPWQAPLLHPQLAEAVVMVRPLDFVFNEQTGVDNEFQQRLDLAPTEITRRALTEFDAMVARLQQAGIEVLVLDGHADPNPTPDAVFPNNWFTTSAEGVVHVYPMFTENRRQERRVQELLPLLLQHGFQVNELSWVGHPLEQEQILEGTGVMIFDHPRKRVFAALSQRCQRAQLHNYARMRGLQEVIAFDTRSSQGKPIYHTNVMMSLGRELAIICLEAVVPEQRQQVQAALAEQHHILELSMAQMEQHFCANVLQMQSRQGVPYWVMSASAWQGFSPAQQRMLERYGEPLINPIPTLEQVGGGSCRCMLAEVFLPRQG</sequence>